<protein>
    <recommendedName>
        <fullName evidence="4">S-adenosyl-L-methionine-dependent methyltransferase</fullName>
    </recommendedName>
</protein>
<evidence type="ECO:0000256" key="1">
    <source>
        <dbReference type="SAM" id="MobiDB-lite"/>
    </source>
</evidence>
<dbReference type="PANTHER" id="PTHR43591:SF10">
    <property type="entry name" value="ABC TRANSMEMBRANE TYPE-1 DOMAIN-CONTAINING PROTEIN-RELATED"/>
    <property type="match status" value="1"/>
</dbReference>
<comment type="caution">
    <text evidence="2">The sequence shown here is derived from an EMBL/GenBank/DDBJ whole genome shotgun (WGS) entry which is preliminary data.</text>
</comment>
<accession>A0A8H7TFW0</accession>
<evidence type="ECO:0000313" key="3">
    <source>
        <dbReference type="Proteomes" id="UP000664132"/>
    </source>
</evidence>
<feature type="region of interest" description="Disordered" evidence="1">
    <location>
        <begin position="1"/>
        <end position="40"/>
    </location>
</feature>
<dbReference type="AlphaFoldDB" id="A0A8H7TFW0"/>
<keyword evidence="3" id="KW-1185">Reference proteome</keyword>
<dbReference type="Gene3D" id="3.40.50.150">
    <property type="entry name" value="Vaccinia Virus protein VP39"/>
    <property type="match status" value="1"/>
</dbReference>
<dbReference type="Pfam" id="PF13489">
    <property type="entry name" value="Methyltransf_23"/>
    <property type="match status" value="1"/>
</dbReference>
<evidence type="ECO:0000313" key="2">
    <source>
        <dbReference type="EMBL" id="KAG4418058.1"/>
    </source>
</evidence>
<dbReference type="CDD" id="cd02440">
    <property type="entry name" value="AdoMet_MTases"/>
    <property type="match status" value="1"/>
</dbReference>
<dbReference type="PANTHER" id="PTHR43591">
    <property type="entry name" value="METHYLTRANSFERASE"/>
    <property type="match status" value="1"/>
</dbReference>
<feature type="compositionally biased region" description="Polar residues" evidence="1">
    <location>
        <begin position="1"/>
        <end position="12"/>
    </location>
</feature>
<organism evidence="2 3">
    <name type="scientific">Cadophora malorum</name>
    <dbReference type="NCBI Taxonomy" id="108018"/>
    <lineage>
        <taxon>Eukaryota</taxon>
        <taxon>Fungi</taxon>
        <taxon>Dikarya</taxon>
        <taxon>Ascomycota</taxon>
        <taxon>Pezizomycotina</taxon>
        <taxon>Leotiomycetes</taxon>
        <taxon>Helotiales</taxon>
        <taxon>Ploettnerulaceae</taxon>
        <taxon>Cadophora</taxon>
    </lineage>
</organism>
<name>A0A8H7TFW0_9HELO</name>
<gene>
    <name evidence="2" type="ORF">IFR04_008795</name>
</gene>
<dbReference type="OrthoDB" id="2013972at2759"/>
<dbReference type="GO" id="GO:0008168">
    <property type="term" value="F:methyltransferase activity"/>
    <property type="evidence" value="ECO:0007669"/>
    <property type="project" value="TreeGrafter"/>
</dbReference>
<proteinExistence type="predicted"/>
<evidence type="ECO:0008006" key="4">
    <source>
        <dbReference type="Google" id="ProtNLM"/>
    </source>
</evidence>
<dbReference type="InterPro" id="IPR029063">
    <property type="entry name" value="SAM-dependent_MTases_sf"/>
</dbReference>
<reference evidence="2" key="1">
    <citation type="submission" date="2021-02" db="EMBL/GenBank/DDBJ databases">
        <title>Genome sequence Cadophora malorum strain M34.</title>
        <authorList>
            <person name="Stefanovic E."/>
            <person name="Vu D."/>
            <person name="Scully C."/>
            <person name="Dijksterhuis J."/>
            <person name="Roader J."/>
            <person name="Houbraken J."/>
        </authorList>
    </citation>
    <scope>NUCLEOTIDE SEQUENCE</scope>
    <source>
        <strain evidence="2">M34</strain>
    </source>
</reference>
<dbReference type="SUPFAM" id="SSF53335">
    <property type="entry name" value="S-adenosyl-L-methionine-dependent methyltransferases"/>
    <property type="match status" value="1"/>
</dbReference>
<dbReference type="Proteomes" id="UP000664132">
    <property type="component" value="Unassembled WGS sequence"/>
</dbReference>
<dbReference type="EMBL" id="JAFJYH010000138">
    <property type="protein sequence ID" value="KAG4418058.1"/>
    <property type="molecule type" value="Genomic_DNA"/>
</dbReference>
<sequence length="273" mass="30264">MASRSPSPTVSLQGEAGVPETAGQPAVISQTDSDLNPPDAQIAVEIDTDDSFETDSALGSDTDASSTASLTSSVLNYKYENVADRLDLVHHVWKLILRGELYRAPISKNIQRVLDIGTGTGIWAIEFADEFPSVTVIASDLSPIQPPWVPPNAHFEIDDAEQTWDYREPFNYIHIRNMGAAIADWPNLCRQSMKNLKPGDWVEIQEHAIEMHSEDGEVPPSTAEWLEKMEEAAKSFGKEMNVAKNVKGFLIDAGFEDIPLGRWARDRRMKEIG</sequence>